<sequence length="276" mass="31161">MTRSMVELAGFKHFVESQPTKTTKKIFLYALAERWWDTTLTFHIASVEMMITPYNIYRLTGLRVDGLTLTFSAFPTHFQADWEYLGSYLDDKGFSLVPDRYNPGLQHLLDSFSECTRGATSSFVGLSRIWQAPDEIANLWQSSVPHLERLVKDGDFAKYQRYLMPTLCPPYVALVGIPASGGHGVANPDVLQDIVLPPWIVHVYRADGSISKVQATHADINYLIQLYGNMKTMMTNYSLFHFSRPPGSSSRGAQADPDDTDFVDDDDDDEPTFQRG</sequence>
<feature type="region of interest" description="Disordered" evidence="1">
    <location>
        <begin position="245"/>
        <end position="276"/>
    </location>
</feature>
<feature type="compositionally biased region" description="Acidic residues" evidence="1">
    <location>
        <begin position="256"/>
        <end position="276"/>
    </location>
</feature>
<protein>
    <recommendedName>
        <fullName evidence="3">Aminotransferase-like plant mobile domain-containing protein</fullName>
    </recommendedName>
</protein>
<evidence type="ECO:0008006" key="3">
    <source>
        <dbReference type="Google" id="ProtNLM"/>
    </source>
</evidence>
<evidence type="ECO:0000313" key="2">
    <source>
        <dbReference type="EMBL" id="SPC91255.1"/>
    </source>
</evidence>
<gene>
    <name evidence="2" type="ORF">FSB_LOCUS19137</name>
</gene>
<dbReference type="AlphaFoldDB" id="A0A2N9FVT9"/>
<accession>A0A2N9FVT9</accession>
<name>A0A2N9FVT9_FAGSY</name>
<dbReference type="EMBL" id="OIVN01001214">
    <property type="protein sequence ID" value="SPC91255.1"/>
    <property type="molecule type" value="Genomic_DNA"/>
</dbReference>
<organism evidence="2">
    <name type="scientific">Fagus sylvatica</name>
    <name type="common">Beechnut</name>
    <dbReference type="NCBI Taxonomy" id="28930"/>
    <lineage>
        <taxon>Eukaryota</taxon>
        <taxon>Viridiplantae</taxon>
        <taxon>Streptophyta</taxon>
        <taxon>Embryophyta</taxon>
        <taxon>Tracheophyta</taxon>
        <taxon>Spermatophyta</taxon>
        <taxon>Magnoliopsida</taxon>
        <taxon>eudicotyledons</taxon>
        <taxon>Gunneridae</taxon>
        <taxon>Pentapetalae</taxon>
        <taxon>rosids</taxon>
        <taxon>fabids</taxon>
        <taxon>Fagales</taxon>
        <taxon>Fagaceae</taxon>
        <taxon>Fagus</taxon>
    </lineage>
</organism>
<evidence type="ECO:0000256" key="1">
    <source>
        <dbReference type="SAM" id="MobiDB-lite"/>
    </source>
</evidence>
<proteinExistence type="predicted"/>
<reference evidence="2" key="1">
    <citation type="submission" date="2018-02" db="EMBL/GenBank/DDBJ databases">
        <authorList>
            <person name="Cohen D.B."/>
            <person name="Kent A.D."/>
        </authorList>
    </citation>
    <scope>NUCLEOTIDE SEQUENCE</scope>
</reference>